<dbReference type="Gene3D" id="2.40.170.20">
    <property type="entry name" value="TonB-dependent receptor, beta-barrel domain"/>
    <property type="match status" value="1"/>
</dbReference>
<reference evidence="10" key="1">
    <citation type="submission" date="2022-03" db="EMBL/GenBank/DDBJ databases">
        <authorList>
            <person name="Woo C.Y."/>
        </authorList>
    </citation>
    <scope>NUCLEOTIDE SEQUENCE</scope>
    <source>
        <strain evidence="10">CYS-01</strain>
    </source>
</reference>
<dbReference type="SUPFAM" id="SSF56935">
    <property type="entry name" value="Porins"/>
    <property type="match status" value="1"/>
</dbReference>
<keyword evidence="4 7" id="KW-0812">Transmembrane</keyword>
<dbReference type="SUPFAM" id="SSF49464">
    <property type="entry name" value="Carboxypeptidase regulatory domain-like"/>
    <property type="match status" value="1"/>
</dbReference>
<dbReference type="InterPro" id="IPR012910">
    <property type="entry name" value="Plug_dom"/>
</dbReference>
<evidence type="ECO:0000259" key="9">
    <source>
        <dbReference type="Pfam" id="PF07715"/>
    </source>
</evidence>
<evidence type="ECO:0000256" key="5">
    <source>
        <dbReference type="ARBA" id="ARBA00023136"/>
    </source>
</evidence>
<evidence type="ECO:0000256" key="4">
    <source>
        <dbReference type="ARBA" id="ARBA00022692"/>
    </source>
</evidence>
<keyword evidence="6 7" id="KW-0998">Cell outer membrane</keyword>
<dbReference type="InterPro" id="IPR008969">
    <property type="entry name" value="CarboxyPept-like_regulatory"/>
</dbReference>
<dbReference type="InterPro" id="IPR036942">
    <property type="entry name" value="Beta-barrel_TonB_sf"/>
</dbReference>
<name>A0ABS9ZV10_9SPHI</name>
<evidence type="ECO:0000256" key="2">
    <source>
        <dbReference type="ARBA" id="ARBA00022448"/>
    </source>
</evidence>
<dbReference type="NCBIfam" id="TIGR04056">
    <property type="entry name" value="OMP_RagA_SusC"/>
    <property type="match status" value="1"/>
</dbReference>
<keyword evidence="10" id="KW-0675">Receptor</keyword>
<evidence type="ECO:0000313" key="11">
    <source>
        <dbReference type="Proteomes" id="UP001165460"/>
    </source>
</evidence>
<gene>
    <name evidence="10" type="ORF">MMF97_04150</name>
</gene>
<evidence type="ECO:0000256" key="6">
    <source>
        <dbReference type="ARBA" id="ARBA00023237"/>
    </source>
</evidence>
<keyword evidence="8" id="KW-0732">Signal</keyword>
<dbReference type="Gene3D" id="2.60.40.1120">
    <property type="entry name" value="Carboxypeptidase-like, regulatory domain"/>
    <property type="match status" value="1"/>
</dbReference>
<evidence type="ECO:0000256" key="8">
    <source>
        <dbReference type="SAM" id="SignalP"/>
    </source>
</evidence>
<feature type="chain" id="PRO_5047017739" evidence="8">
    <location>
        <begin position="22"/>
        <end position="1060"/>
    </location>
</feature>
<dbReference type="Pfam" id="PF13715">
    <property type="entry name" value="CarbopepD_reg_2"/>
    <property type="match status" value="1"/>
</dbReference>
<proteinExistence type="inferred from homology"/>
<dbReference type="InterPro" id="IPR023996">
    <property type="entry name" value="TonB-dep_OMP_SusC/RagA"/>
</dbReference>
<keyword evidence="2 7" id="KW-0813">Transport</keyword>
<keyword evidence="11" id="KW-1185">Reference proteome</keyword>
<keyword evidence="3 7" id="KW-1134">Transmembrane beta strand</keyword>
<protein>
    <submittedName>
        <fullName evidence="10">TonB-dependent receptor</fullName>
    </submittedName>
</protein>
<dbReference type="PROSITE" id="PS52016">
    <property type="entry name" value="TONB_DEPENDENT_REC_3"/>
    <property type="match status" value="1"/>
</dbReference>
<feature type="signal peptide" evidence="8">
    <location>
        <begin position="1"/>
        <end position="21"/>
    </location>
</feature>
<sequence>MNKKLLMILLGVLVFVGQVVAQQVAITGKVTGAEDGLPIPGASIKIKGKSTAVQTESDGRYSIKANKGDVLQFSFLGMQTKEETVGTASVINVALKDDNTNLNEVVVVGYGTQKKANLTGAVSTVNVAQTFESKPLSDPTKALQGTVPGLTITYGNGGLTSAPKINIRGIGSINGSSSPLILVDNVETSDLSIINPNDIESVSVLKDAASTSIYGARAAFGVVLIKTKTGKRNEQTSVSYSNNFSWNKATVLPDFSDPVPELTGLIEASKRAGTTTPELFGMEMETLKAGIANWQQKYQATNTGKEMILGQDFDYVGGRVYFFKVWDPKKEMLNNYTNQNNHNLTIRGGSEKVGYYLSSGYSNEGGIFKLNPDEVNKYNITASVNATVTNWLDVDAKMLFRNFRYDYPMSYYSTGDWYYFWRWGSYFPYGTYNGNYFRHLPAYQAGAQNSNLSSNYNRIDLGATIKLTKDLNIRADYTIGRDNALRHVVGGKIMAYDFWTAGTPPLLTDVSTATQDMVRYASSRALVNTLNAFATYTKTFKNDHNLKLMGGANVDSYDSFGLTAEKRKLLDPAMGEINLATGDQFASGTRARYAYTGFFSRINYDYKGIYLLELNGRYDGASSFSKKDRWGFFPSGSLGYRLSEEKFMQFSKKYIDDLKLRASYGQLGNQDVGGQYYLETMANDKASWISGNVLAPTINPPIAVANSLTWERVKMLDLGVDVRFLKDHIGVTFDWYERNTTGMLTSTSVPATFGTGGPRVNGGNLRTRGFEISIDGRYNVTKDLKLNATLSLNDSRSIITEWDNPSMLLSQNYKGKELGEIWGFETEGYFTSAEDVAASPSQVALQNGNFVYGPGDIKYKNQNGDNKIDGGKMTLSDHGDLVKLGNTNPRYQYSARLGGTYKGFDFDVYLQGVGKRDFWGLGNVAIPLYQGADILYAHQLDYWTPENPNAFYPRPYVGNNATKIAGLPTSGNNYYVQSKYMIDMAYLRLKNVTVGYTFKNDFLNKYKIKSFRLYVSGQNLAEFKNSKLPLDPEITDGDNGFLGRTFPFARMYSFGLNLNF</sequence>
<evidence type="ECO:0000256" key="1">
    <source>
        <dbReference type="ARBA" id="ARBA00004571"/>
    </source>
</evidence>
<dbReference type="InterPro" id="IPR037066">
    <property type="entry name" value="Plug_dom_sf"/>
</dbReference>
<organism evidence="10 11">
    <name type="scientific">Pedobacter montanisoli</name>
    <dbReference type="NCBI Taxonomy" id="2923277"/>
    <lineage>
        <taxon>Bacteria</taxon>
        <taxon>Pseudomonadati</taxon>
        <taxon>Bacteroidota</taxon>
        <taxon>Sphingobacteriia</taxon>
        <taxon>Sphingobacteriales</taxon>
        <taxon>Sphingobacteriaceae</taxon>
        <taxon>Pedobacter</taxon>
    </lineage>
</organism>
<comment type="caution">
    <text evidence="10">The sequence shown here is derived from an EMBL/GenBank/DDBJ whole genome shotgun (WGS) entry which is preliminary data.</text>
</comment>
<keyword evidence="5 7" id="KW-0472">Membrane</keyword>
<comment type="similarity">
    <text evidence="7">Belongs to the TonB-dependent receptor family.</text>
</comment>
<evidence type="ECO:0000256" key="7">
    <source>
        <dbReference type="PROSITE-ProRule" id="PRU01360"/>
    </source>
</evidence>
<accession>A0ABS9ZV10</accession>
<evidence type="ECO:0000256" key="3">
    <source>
        <dbReference type="ARBA" id="ARBA00022452"/>
    </source>
</evidence>
<dbReference type="RefSeq" id="WP_243359563.1">
    <property type="nucleotide sequence ID" value="NZ_JALGBH010000001.1"/>
</dbReference>
<evidence type="ECO:0000313" key="10">
    <source>
        <dbReference type="EMBL" id="MCJ0741894.1"/>
    </source>
</evidence>
<comment type="subcellular location">
    <subcellularLocation>
        <location evidence="1 7">Cell outer membrane</location>
        <topology evidence="1 7">Multi-pass membrane protein</topology>
    </subcellularLocation>
</comment>
<dbReference type="InterPro" id="IPR039426">
    <property type="entry name" value="TonB-dep_rcpt-like"/>
</dbReference>
<dbReference type="Pfam" id="PF07715">
    <property type="entry name" value="Plug"/>
    <property type="match status" value="1"/>
</dbReference>
<dbReference type="Proteomes" id="UP001165460">
    <property type="component" value="Unassembled WGS sequence"/>
</dbReference>
<dbReference type="InterPro" id="IPR023997">
    <property type="entry name" value="TonB-dep_OMP_SusC/RagA_CS"/>
</dbReference>
<dbReference type="EMBL" id="JALGBH010000001">
    <property type="protein sequence ID" value="MCJ0741894.1"/>
    <property type="molecule type" value="Genomic_DNA"/>
</dbReference>
<dbReference type="Gene3D" id="2.170.130.10">
    <property type="entry name" value="TonB-dependent receptor, plug domain"/>
    <property type="match status" value="1"/>
</dbReference>
<feature type="domain" description="TonB-dependent receptor plug" evidence="9">
    <location>
        <begin position="115"/>
        <end position="222"/>
    </location>
</feature>
<dbReference type="NCBIfam" id="TIGR04057">
    <property type="entry name" value="SusC_RagA_signa"/>
    <property type="match status" value="1"/>
</dbReference>